<keyword evidence="1" id="KW-1133">Transmembrane helix</keyword>
<feature type="transmembrane region" description="Helical" evidence="1">
    <location>
        <begin position="166"/>
        <end position="188"/>
    </location>
</feature>
<sequence>MTPRRREVCFNAMTSTFVNDDDADGTRRTFTLIVAPPWLNAPHGSHTLTRPAIRCPLRGHSIWDQFHALCLSSVLVFQEKQTNLSQRVRLAALCSLFCFCTVHSALGMRGLYIAFFVSDLPPDTFYLDHTEPLDLSGKAVYAAATVIADCLLIFRAYTVFSRSWKAVLFPCLSLATTLGSWIALIHAYS</sequence>
<organism evidence="2 3">
    <name type="scientific">Mycena albidolilacea</name>
    <dbReference type="NCBI Taxonomy" id="1033008"/>
    <lineage>
        <taxon>Eukaryota</taxon>
        <taxon>Fungi</taxon>
        <taxon>Dikarya</taxon>
        <taxon>Basidiomycota</taxon>
        <taxon>Agaricomycotina</taxon>
        <taxon>Agaricomycetes</taxon>
        <taxon>Agaricomycetidae</taxon>
        <taxon>Agaricales</taxon>
        <taxon>Marasmiineae</taxon>
        <taxon>Mycenaceae</taxon>
        <taxon>Mycena</taxon>
    </lineage>
</organism>
<protein>
    <submittedName>
        <fullName evidence="2">Uncharacterized protein</fullName>
    </submittedName>
</protein>
<gene>
    <name evidence="2" type="ORF">DFH08DRAFT_315747</name>
</gene>
<accession>A0AAD6ZMF0</accession>
<evidence type="ECO:0000313" key="3">
    <source>
        <dbReference type="Proteomes" id="UP001218218"/>
    </source>
</evidence>
<reference evidence="2" key="1">
    <citation type="submission" date="2023-03" db="EMBL/GenBank/DDBJ databases">
        <title>Massive genome expansion in bonnet fungi (Mycena s.s.) driven by repeated elements and novel gene families across ecological guilds.</title>
        <authorList>
            <consortium name="Lawrence Berkeley National Laboratory"/>
            <person name="Harder C.B."/>
            <person name="Miyauchi S."/>
            <person name="Viragh M."/>
            <person name="Kuo A."/>
            <person name="Thoen E."/>
            <person name="Andreopoulos B."/>
            <person name="Lu D."/>
            <person name="Skrede I."/>
            <person name="Drula E."/>
            <person name="Henrissat B."/>
            <person name="Morin E."/>
            <person name="Kohler A."/>
            <person name="Barry K."/>
            <person name="LaButti K."/>
            <person name="Morin E."/>
            <person name="Salamov A."/>
            <person name="Lipzen A."/>
            <person name="Mereny Z."/>
            <person name="Hegedus B."/>
            <person name="Baldrian P."/>
            <person name="Stursova M."/>
            <person name="Weitz H."/>
            <person name="Taylor A."/>
            <person name="Grigoriev I.V."/>
            <person name="Nagy L.G."/>
            <person name="Martin F."/>
            <person name="Kauserud H."/>
        </authorList>
    </citation>
    <scope>NUCLEOTIDE SEQUENCE</scope>
    <source>
        <strain evidence="2">CBHHK002</strain>
    </source>
</reference>
<comment type="caution">
    <text evidence="2">The sequence shown here is derived from an EMBL/GenBank/DDBJ whole genome shotgun (WGS) entry which is preliminary data.</text>
</comment>
<dbReference type="AlphaFoldDB" id="A0AAD6ZMF0"/>
<evidence type="ECO:0000313" key="2">
    <source>
        <dbReference type="EMBL" id="KAJ7328783.1"/>
    </source>
</evidence>
<feature type="transmembrane region" description="Helical" evidence="1">
    <location>
        <begin position="135"/>
        <end position="154"/>
    </location>
</feature>
<keyword evidence="1" id="KW-0812">Transmembrane</keyword>
<feature type="transmembrane region" description="Helical" evidence="1">
    <location>
        <begin position="90"/>
        <end position="115"/>
    </location>
</feature>
<dbReference type="EMBL" id="JARIHO010000038">
    <property type="protein sequence ID" value="KAJ7328783.1"/>
    <property type="molecule type" value="Genomic_DNA"/>
</dbReference>
<keyword evidence="1" id="KW-0472">Membrane</keyword>
<dbReference type="Proteomes" id="UP001218218">
    <property type="component" value="Unassembled WGS sequence"/>
</dbReference>
<name>A0AAD6ZMF0_9AGAR</name>
<keyword evidence="3" id="KW-1185">Reference proteome</keyword>
<evidence type="ECO:0000256" key="1">
    <source>
        <dbReference type="SAM" id="Phobius"/>
    </source>
</evidence>
<proteinExistence type="predicted"/>